<accession>A0A2P2N0N8</accession>
<evidence type="ECO:0000256" key="1">
    <source>
        <dbReference type="SAM" id="MobiDB-lite"/>
    </source>
</evidence>
<evidence type="ECO:0000313" key="2">
    <source>
        <dbReference type="EMBL" id="MBX36042.1"/>
    </source>
</evidence>
<proteinExistence type="predicted"/>
<organism evidence="2">
    <name type="scientific">Rhizophora mucronata</name>
    <name type="common">Asiatic mangrove</name>
    <dbReference type="NCBI Taxonomy" id="61149"/>
    <lineage>
        <taxon>Eukaryota</taxon>
        <taxon>Viridiplantae</taxon>
        <taxon>Streptophyta</taxon>
        <taxon>Embryophyta</taxon>
        <taxon>Tracheophyta</taxon>
        <taxon>Spermatophyta</taxon>
        <taxon>Magnoliopsida</taxon>
        <taxon>eudicotyledons</taxon>
        <taxon>Gunneridae</taxon>
        <taxon>Pentapetalae</taxon>
        <taxon>rosids</taxon>
        <taxon>fabids</taxon>
        <taxon>Malpighiales</taxon>
        <taxon>Rhizophoraceae</taxon>
        <taxon>Rhizophora</taxon>
    </lineage>
</organism>
<dbReference type="AlphaFoldDB" id="A0A2P2N0N8"/>
<name>A0A2P2N0N8_RHIMU</name>
<dbReference type="EMBL" id="GGEC01055558">
    <property type="protein sequence ID" value="MBX36042.1"/>
    <property type="molecule type" value="Transcribed_RNA"/>
</dbReference>
<feature type="region of interest" description="Disordered" evidence="1">
    <location>
        <begin position="34"/>
        <end position="55"/>
    </location>
</feature>
<protein>
    <submittedName>
        <fullName evidence="2">Uncharacterized protein</fullName>
    </submittedName>
</protein>
<reference evidence="2" key="1">
    <citation type="submission" date="2018-02" db="EMBL/GenBank/DDBJ databases">
        <title>Rhizophora mucronata_Transcriptome.</title>
        <authorList>
            <person name="Meera S.P."/>
            <person name="Sreeshan A."/>
            <person name="Augustine A."/>
        </authorList>
    </citation>
    <scope>NUCLEOTIDE SEQUENCE</scope>
    <source>
        <tissue evidence="2">Leaf</tissue>
    </source>
</reference>
<sequence length="55" mass="6548">MVDLSADALRFCLNMRCPYLDIHHCLYLENQTGPHHREDIHPLQPRYPTDSNLMR</sequence>